<dbReference type="InterPro" id="IPR041577">
    <property type="entry name" value="RT_RNaseH_2"/>
</dbReference>
<dbReference type="Proteomes" id="UP000027195">
    <property type="component" value="Unassembled WGS sequence"/>
</dbReference>
<dbReference type="SUPFAM" id="SSF56672">
    <property type="entry name" value="DNA/RNA polymerases"/>
    <property type="match status" value="1"/>
</dbReference>
<organism evidence="2 3">
    <name type="scientific">Botryobasidium botryosum (strain FD-172 SS1)</name>
    <dbReference type="NCBI Taxonomy" id="930990"/>
    <lineage>
        <taxon>Eukaryota</taxon>
        <taxon>Fungi</taxon>
        <taxon>Dikarya</taxon>
        <taxon>Basidiomycota</taxon>
        <taxon>Agaricomycotina</taxon>
        <taxon>Agaricomycetes</taxon>
        <taxon>Cantharellales</taxon>
        <taxon>Botryobasidiaceae</taxon>
        <taxon>Botryobasidium</taxon>
    </lineage>
</organism>
<dbReference type="InterPro" id="IPR043502">
    <property type="entry name" value="DNA/RNA_pol_sf"/>
</dbReference>
<dbReference type="InParanoid" id="A0A067M2M2"/>
<gene>
    <name evidence="2" type="ORF">BOTBODRAFT_641298</name>
</gene>
<feature type="non-terminal residue" evidence="2">
    <location>
        <position position="1"/>
    </location>
</feature>
<accession>A0A067M2M2</accession>
<dbReference type="EMBL" id="KL198074">
    <property type="protein sequence ID" value="KDQ09804.1"/>
    <property type="molecule type" value="Genomic_DNA"/>
</dbReference>
<name>A0A067M2M2_BOTB1</name>
<proteinExistence type="predicted"/>
<dbReference type="HOGENOM" id="CLU_3037844_0_0_1"/>
<evidence type="ECO:0000259" key="1">
    <source>
        <dbReference type="Pfam" id="PF17919"/>
    </source>
</evidence>
<evidence type="ECO:0000313" key="2">
    <source>
        <dbReference type="EMBL" id="KDQ09804.1"/>
    </source>
</evidence>
<dbReference type="STRING" id="930990.A0A067M2M2"/>
<keyword evidence="3" id="KW-1185">Reference proteome</keyword>
<evidence type="ECO:0000313" key="3">
    <source>
        <dbReference type="Proteomes" id="UP000027195"/>
    </source>
</evidence>
<sequence length="55" mass="6027">PIWLVTDACLTGASGYICQGADFKSANVIAFWSGKFNPAQQNYPVHEQELLAIIE</sequence>
<dbReference type="OrthoDB" id="1750432at2759"/>
<dbReference type="Pfam" id="PF17919">
    <property type="entry name" value="RT_RNaseH_2"/>
    <property type="match status" value="1"/>
</dbReference>
<protein>
    <recommendedName>
        <fullName evidence="1">Reverse transcriptase/retrotransposon-derived protein RNase H-like domain-containing protein</fullName>
    </recommendedName>
</protein>
<feature type="domain" description="Reverse transcriptase/retrotransposon-derived protein RNase H-like" evidence="1">
    <location>
        <begin position="2"/>
        <end position="54"/>
    </location>
</feature>
<dbReference type="AlphaFoldDB" id="A0A067M2M2"/>
<reference evidence="3" key="1">
    <citation type="journal article" date="2014" name="Proc. Natl. Acad. Sci. U.S.A.">
        <title>Extensive sampling of basidiomycete genomes demonstrates inadequacy of the white-rot/brown-rot paradigm for wood decay fungi.</title>
        <authorList>
            <person name="Riley R."/>
            <person name="Salamov A.A."/>
            <person name="Brown D.W."/>
            <person name="Nagy L.G."/>
            <person name="Floudas D."/>
            <person name="Held B.W."/>
            <person name="Levasseur A."/>
            <person name="Lombard V."/>
            <person name="Morin E."/>
            <person name="Otillar R."/>
            <person name="Lindquist E.A."/>
            <person name="Sun H."/>
            <person name="LaButti K.M."/>
            <person name="Schmutz J."/>
            <person name="Jabbour D."/>
            <person name="Luo H."/>
            <person name="Baker S.E."/>
            <person name="Pisabarro A.G."/>
            <person name="Walton J.D."/>
            <person name="Blanchette R.A."/>
            <person name="Henrissat B."/>
            <person name="Martin F."/>
            <person name="Cullen D."/>
            <person name="Hibbett D.S."/>
            <person name="Grigoriev I.V."/>
        </authorList>
    </citation>
    <scope>NUCLEOTIDE SEQUENCE [LARGE SCALE GENOMIC DNA]</scope>
    <source>
        <strain evidence="3">FD-172 SS1</strain>
    </source>
</reference>